<evidence type="ECO:0000313" key="2">
    <source>
        <dbReference type="EMBL" id="CAI9602499.1"/>
    </source>
</evidence>
<feature type="compositionally biased region" description="Basic residues" evidence="1">
    <location>
        <begin position="9"/>
        <end position="19"/>
    </location>
</feature>
<evidence type="ECO:0000256" key="1">
    <source>
        <dbReference type="SAM" id="MobiDB-lite"/>
    </source>
</evidence>
<gene>
    <name evidence="2" type="ORF">SPARVUS_LOCUS13144990</name>
</gene>
<sequence length="59" mass="6335">MGPLCPHPHSNHTQKKPMKGTRGISCGPLLTTGPLGQCLSFQMVCPPLCTTTLLLYLLT</sequence>
<evidence type="ECO:0000313" key="3">
    <source>
        <dbReference type="Proteomes" id="UP001162483"/>
    </source>
</evidence>
<comment type="caution">
    <text evidence="2">The sequence shown here is derived from an EMBL/GenBank/DDBJ whole genome shotgun (WGS) entry which is preliminary data.</text>
</comment>
<accession>A0ABN9FZW9</accession>
<name>A0ABN9FZW9_9NEOB</name>
<protein>
    <submittedName>
        <fullName evidence="2">Uncharacterized protein</fullName>
    </submittedName>
</protein>
<dbReference type="Proteomes" id="UP001162483">
    <property type="component" value="Unassembled WGS sequence"/>
</dbReference>
<dbReference type="EMBL" id="CATNWA010017698">
    <property type="protein sequence ID" value="CAI9602499.1"/>
    <property type="molecule type" value="Genomic_DNA"/>
</dbReference>
<proteinExistence type="predicted"/>
<organism evidence="2 3">
    <name type="scientific">Staurois parvus</name>
    <dbReference type="NCBI Taxonomy" id="386267"/>
    <lineage>
        <taxon>Eukaryota</taxon>
        <taxon>Metazoa</taxon>
        <taxon>Chordata</taxon>
        <taxon>Craniata</taxon>
        <taxon>Vertebrata</taxon>
        <taxon>Euteleostomi</taxon>
        <taxon>Amphibia</taxon>
        <taxon>Batrachia</taxon>
        <taxon>Anura</taxon>
        <taxon>Neobatrachia</taxon>
        <taxon>Ranoidea</taxon>
        <taxon>Ranidae</taxon>
        <taxon>Staurois</taxon>
    </lineage>
</organism>
<reference evidence="2" key="1">
    <citation type="submission" date="2023-05" db="EMBL/GenBank/DDBJ databases">
        <authorList>
            <person name="Stuckert A."/>
        </authorList>
    </citation>
    <scope>NUCLEOTIDE SEQUENCE</scope>
</reference>
<keyword evidence="3" id="KW-1185">Reference proteome</keyword>
<feature type="region of interest" description="Disordered" evidence="1">
    <location>
        <begin position="1"/>
        <end position="20"/>
    </location>
</feature>